<accession>A0A927B716</accession>
<dbReference type="Gene3D" id="3.10.450.50">
    <property type="match status" value="1"/>
</dbReference>
<dbReference type="AlphaFoldDB" id="A0A927B716"/>
<organism evidence="2 3">
    <name type="scientific">Spirosoma validum</name>
    <dbReference type="NCBI Taxonomy" id="2771355"/>
    <lineage>
        <taxon>Bacteria</taxon>
        <taxon>Pseudomonadati</taxon>
        <taxon>Bacteroidota</taxon>
        <taxon>Cytophagia</taxon>
        <taxon>Cytophagales</taxon>
        <taxon>Cytophagaceae</taxon>
        <taxon>Spirosoma</taxon>
    </lineage>
</organism>
<evidence type="ECO:0000313" key="2">
    <source>
        <dbReference type="EMBL" id="MBD2756392.1"/>
    </source>
</evidence>
<sequence length="132" mass="14434">MDNQAAQTVRTFLTAVQKGDNQTLAALIHPTILWNQPGTNRFSGKKTSSTAVFQMVGDMFAATANTLNLAEIKQVTVNSNKVACLIRWKAIQPGGGVLDVNNIDVYTVENGKIVETTVYSEDIAQEDEFWGK</sequence>
<comment type="caution">
    <text evidence="2">The sequence shown here is derived from an EMBL/GenBank/DDBJ whole genome shotgun (WGS) entry which is preliminary data.</text>
</comment>
<reference evidence="2" key="1">
    <citation type="submission" date="2020-09" db="EMBL/GenBank/DDBJ databases">
        <authorList>
            <person name="Kim M.K."/>
        </authorList>
    </citation>
    <scope>NUCLEOTIDE SEQUENCE</scope>
    <source>
        <strain evidence="2">BT704</strain>
    </source>
</reference>
<gene>
    <name evidence="2" type="ORF">IC230_26095</name>
</gene>
<dbReference type="Proteomes" id="UP000653797">
    <property type="component" value="Unassembled WGS sequence"/>
</dbReference>
<name>A0A927B716_9BACT</name>
<evidence type="ECO:0000313" key="3">
    <source>
        <dbReference type="Proteomes" id="UP000653797"/>
    </source>
</evidence>
<protein>
    <submittedName>
        <fullName evidence="2">Nuclear transport factor 2 family protein</fullName>
    </submittedName>
</protein>
<keyword evidence="3" id="KW-1185">Reference proteome</keyword>
<dbReference type="SUPFAM" id="SSF54427">
    <property type="entry name" value="NTF2-like"/>
    <property type="match status" value="1"/>
</dbReference>
<evidence type="ECO:0000259" key="1">
    <source>
        <dbReference type="Pfam" id="PF12680"/>
    </source>
</evidence>
<dbReference type="Pfam" id="PF12680">
    <property type="entry name" value="SnoaL_2"/>
    <property type="match status" value="1"/>
</dbReference>
<dbReference type="InterPro" id="IPR037401">
    <property type="entry name" value="SnoaL-like"/>
</dbReference>
<proteinExistence type="predicted"/>
<feature type="domain" description="SnoaL-like" evidence="1">
    <location>
        <begin position="9"/>
        <end position="115"/>
    </location>
</feature>
<dbReference type="InterPro" id="IPR032710">
    <property type="entry name" value="NTF2-like_dom_sf"/>
</dbReference>
<dbReference type="EMBL" id="JACXAA010000012">
    <property type="protein sequence ID" value="MBD2756392.1"/>
    <property type="molecule type" value="Genomic_DNA"/>
</dbReference>